<reference evidence="7 8" key="2">
    <citation type="journal article" date="2012" name="J. Bacteriol.">
        <title>Complete genome sequences of Desulfosporosinus orientis DSM765T, Desulfosporosinus youngiae DSM17734T, Desulfosporosinus meridiei DSM13257T, and Desulfosporosinus acidiphilus DSM22704T.</title>
        <authorList>
            <person name="Pester M."/>
            <person name="Brambilla E."/>
            <person name="Alazard D."/>
            <person name="Rattei T."/>
            <person name="Weinmaier T."/>
            <person name="Han J."/>
            <person name="Lucas S."/>
            <person name="Lapidus A."/>
            <person name="Cheng J.F."/>
            <person name="Goodwin L."/>
            <person name="Pitluck S."/>
            <person name="Peters L."/>
            <person name="Ovchinnikova G."/>
            <person name="Teshima H."/>
            <person name="Detter J.C."/>
            <person name="Han C.S."/>
            <person name="Tapia R."/>
            <person name="Land M.L."/>
            <person name="Hauser L."/>
            <person name="Kyrpides N.C."/>
            <person name="Ivanova N.N."/>
            <person name="Pagani I."/>
            <person name="Huntmann M."/>
            <person name="Wei C.L."/>
            <person name="Davenport K.W."/>
            <person name="Daligault H."/>
            <person name="Chain P.S."/>
            <person name="Chen A."/>
            <person name="Mavromatis K."/>
            <person name="Markowitz V."/>
            <person name="Szeto E."/>
            <person name="Mikhailova N."/>
            <person name="Pati A."/>
            <person name="Wagner M."/>
            <person name="Woyke T."/>
            <person name="Ollivier B."/>
            <person name="Klenk H.P."/>
            <person name="Spring S."/>
            <person name="Loy A."/>
        </authorList>
    </citation>
    <scope>NUCLEOTIDE SEQUENCE [LARGE SCALE GENOMIC DNA]</scope>
    <source>
        <strain evidence="8">ATCC 19365 / DSM 765 / NCIMB 8382 / VKM B-1628</strain>
    </source>
</reference>
<evidence type="ECO:0000256" key="5">
    <source>
        <dbReference type="ARBA" id="ARBA00023136"/>
    </source>
</evidence>
<feature type="transmembrane region" description="Helical" evidence="6">
    <location>
        <begin position="37"/>
        <end position="59"/>
    </location>
</feature>
<comment type="subcellular location">
    <subcellularLocation>
        <location evidence="1">Cell membrane</location>
        <topology evidence="1">Multi-pass membrane protein</topology>
    </subcellularLocation>
</comment>
<sequence>MLQMIIYSITIMYTPGPVTITAANIGLNRKFKDGLPFYAGVSLAIFVLYILIGFFGSLLLPSHDLWPISLIGGIYMLYLAYKIFLSNVDLNKAFFTKIGFRDGFLMQIFNPKAIIAVMPVVTIYFPQLNITGIKILYMAIFFTLLVFGAPALYAIIGQFFSDIIQNQKVILFFNKIMSLILTYIALSILYHDLYLRFF</sequence>
<evidence type="ECO:0000256" key="3">
    <source>
        <dbReference type="ARBA" id="ARBA00022692"/>
    </source>
</evidence>
<dbReference type="EMBL" id="CP003108">
    <property type="protein sequence ID" value="AET68041.1"/>
    <property type="molecule type" value="Genomic_DNA"/>
</dbReference>
<dbReference type="Pfam" id="PF01810">
    <property type="entry name" value="LysE"/>
    <property type="match status" value="1"/>
</dbReference>
<dbReference type="GO" id="GO:0005886">
    <property type="term" value="C:plasma membrane"/>
    <property type="evidence" value="ECO:0007669"/>
    <property type="project" value="UniProtKB-SubCell"/>
</dbReference>
<protein>
    <submittedName>
        <fullName evidence="7">Putative threonine efflux protein</fullName>
    </submittedName>
</protein>
<feature type="transmembrane region" description="Helical" evidence="6">
    <location>
        <begin position="104"/>
        <end position="125"/>
    </location>
</feature>
<feature type="transmembrane region" description="Helical" evidence="6">
    <location>
        <begin position="137"/>
        <end position="157"/>
    </location>
</feature>
<name>G7WGG4_DESOD</name>
<keyword evidence="3 6" id="KW-0812">Transmembrane</keyword>
<evidence type="ECO:0000313" key="7">
    <source>
        <dbReference type="EMBL" id="AET68041.1"/>
    </source>
</evidence>
<dbReference type="PANTHER" id="PTHR30086:SF20">
    <property type="entry name" value="ARGININE EXPORTER PROTEIN ARGO-RELATED"/>
    <property type="match status" value="1"/>
</dbReference>
<dbReference type="eggNOG" id="COG1280">
    <property type="taxonomic scope" value="Bacteria"/>
</dbReference>
<dbReference type="PANTHER" id="PTHR30086">
    <property type="entry name" value="ARGININE EXPORTER PROTEIN ARGO"/>
    <property type="match status" value="1"/>
</dbReference>
<dbReference type="RefSeq" id="WP_014184849.1">
    <property type="nucleotide sequence ID" value="NC_016584.1"/>
</dbReference>
<dbReference type="OrthoDB" id="198428at2"/>
<dbReference type="PATRIC" id="fig|768706.3.peg.2490"/>
<dbReference type="KEGG" id="dor:Desor_2477"/>
<dbReference type="GO" id="GO:0033228">
    <property type="term" value="P:cysteine export across plasma membrane"/>
    <property type="evidence" value="ECO:0007669"/>
    <property type="project" value="TreeGrafter"/>
</dbReference>
<feature type="transmembrane region" description="Helical" evidence="6">
    <location>
        <begin position="6"/>
        <end position="25"/>
    </location>
</feature>
<feature type="transmembrane region" description="Helical" evidence="6">
    <location>
        <begin position="65"/>
        <end position="84"/>
    </location>
</feature>
<keyword evidence="8" id="KW-1185">Reference proteome</keyword>
<dbReference type="InterPro" id="IPR001123">
    <property type="entry name" value="LeuE-type"/>
</dbReference>
<proteinExistence type="predicted"/>
<reference evidence="8" key="1">
    <citation type="submission" date="2011-11" db="EMBL/GenBank/DDBJ databases">
        <title>Complete sequence of Desulfosporosinus orientis DSM 765.</title>
        <authorList>
            <person name="Lucas S."/>
            <person name="Han J."/>
            <person name="Lapidus A."/>
            <person name="Cheng J.-F."/>
            <person name="Goodwin L."/>
            <person name="Pitluck S."/>
            <person name="Peters L."/>
            <person name="Ovchinnikova G."/>
            <person name="Teshima H."/>
            <person name="Detter J.C."/>
            <person name="Han C."/>
            <person name="Tapia R."/>
            <person name="Land M."/>
            <person name="Hauser L."/>
            <person name="Kyrpides N."/>
            <person name="Ivanova N."/>
            <person name="Pagani I."/>
            <person name="Pester M."/>
            <person name="Spring S."/>
            <person name="Ollivier B."/>
            <person name="Rattei T."/>
            <person name="Klenk H.-P."/>
            <person name="Wagner M."/>
            <person name="Loy A."/>
            <person name="Woyke T."/>
        </authorList>
    </citation>
    <scope>NUCLEOTIDE SEQUENCE [LARGE SCALE GENOMIC DNA]</scope>
    <source>
        <strain evidence="8">ATCC 19365 / DSM 765 / NCIMB 8382 / VKM B-1628</strain>
    </source>
</reference>
<dbReference type="HOGENOM" id="CLU_079569_1_2_9"/>
<evidence type="ECO:0000256" key="2">
    <source>
        <dbReference type="ARBA" id="ARBA00022475"/>
    </source>
</evidence>
<accession>G7WGG4</accession>
<dbReference type="GO" id="GO:0015171">
    <property type="term" value="F:amino acid transmembrane transporter activity"/>
    <property type="evidence" value="ECO:0007669"/>
    <property type="project" value="TreeGrafter"/>
</dbReference>
<keyword evidence="2" id="KW-1003">Cell membrane</keyword>
<gene>
    <name evidence="7" type="ordered locus">Desor_2477</name>
</gene>
<evidence type="ECO:0000256" key="1">
    <source>
        <dbReference type="ARBA" id="ARBA00004651"/>
    </source>
</evidence>
<dbReference type="Proteomes" id="UP000006346">
    <property type="component" value="Chromosome"/>
</dbReference>
<evidence type="ECO:0000256" key="6">
    <source>
        <dbReference type="SAM" id="Phobius"/>
    </source>
</evidence>
<evidence type="ECO:0000313" key="8">
    <source>
        <dbReference type="Proteomes" id="UP000006346"/>
    </source>
</evidence>
<keyword evidence="4 6" id="KW-1133">Transmembrane helix</keyword>
<keyword evidence="5 6" id="KW-0472">Membrane</keyword>
<feature type="transmembrane region" description="Helical" evidence="6">
    <location>
        <begin position="169"/>
        <end position="190"/>
    </location>
</feature>
<dbReference type="STRING" id="768706.Desor_2477"/>
<dbReference type="AlphaFoldDB" id="G7WGG4"/>
<evidence type="ECO:0000256" key="4">
    <source>
        <dbReference type="ARBA" id="ARBA00022989"/>
    </source>
</evidence>
<organism evidence="7 8">
    <name type="scientific">Desulfosporosinus orientis (strain ATCC 19365 / DSM 765 / NCIMB 8382 / VKM B-1628 / Singapore I)</name>
    <name type="common">Desulfotomaculum orientis</name>
    <dbReference type="NCBI Taxonomy" id="768706"/>
    <lineage>
        <taxon>Bacteria</taxon>
        <taxon>Bacillati</taxon>
        <taxon>Bacillota</taxon>
        <taxon>Clostridia</taxon>
        <taxon>Eubacteriales</taxon>
        <taxon>Desulfitobacteriaceae</taxon>
        <taxon>Desulfosporosinus</taxon>
    </lineage>
</organism>